<evidence type="ECO:0000313" key="3">
    <source>
        <dbReference type="Proteomes" id="UP001151518"/>
    </source>
</evidence>
<dbReference type="Proteomes" id="UP001151518">
    <property type="component" value="Unassembled WGS sequence"/>
</dbReference>
<sequence length="450" mass="48827">MSQAEDFDSLARTLCNNPHRAVLLKNAFQCQQELSKMGIGSPKPLGTDMTLFSAAGICAKDLQPLNDPFIIDNIFKSAKKRRRGLLSWSALPIMESYRSKAPTEKQTQDCMSQLWDFSRHIRARNRRRSILGTKCSLSSMRRRRQRSSAVGEHTRSISDPTSAISGISPRAAVSRVSESTETVDMHESLKENYSSTLSGSATYRSLESFTASESISDTYSYIDELAYKQIHAFPRLAENRSTSSIFNENLLSVSFPSPPAAVHCAEGNVSSASTLRGVPGHPASSSSRSRPSTPYISVSALRLISSGSSSTDCSASSVKQPAPALLRPEMGLRGQRCISMPCAPLPTTDVQKSGSKDVRIVPCYLHQREVPQCLVAVIPFEMASPHTKFSAVKNSLEIKQPAACVKSCQSQCLSPRSIASDEDGGNGWLIPAAVGILRRMAFCGGAGRGR</sequence>
<evidence type="ECO:0000313" key="2">
    <source>
        <dbReference type="EMBL" id="KAJ2678511.1"/>
    </source>
</evidence>
<name>A0A9W8G8Y9_9FUNG</name>
<dbReference type="AlphaFoldDB" id="A0A9W8G8Y9"/>
<organism evidence="2 3">
    <name type="scientific">Coemansia spiralis</name>
    <dbReference type="NCBI Taxonomy" id="417178"/>
    <lineage>
        <taxon>Eukaryota</taxon>
        <taxon>Fungi</taxon>
        <taxon>Fungi incertae sedis</taxon>
        <taxon>Zoopagomycota</taxon>
        <taxon>Kickxellomycotina</taxon>
        <taxon>Kickxellomycetes</taxon>
        <taxon>Kickxellales</taxon>
        <taxon>Kickxellaceae</taxon>
        <taxon>Coemansia</taxon>
    </lineage>
</organism>
<feature type="region of interest" description="Disordered" evidence="1">
    <location>
        <begin position="273"/>
        <end position="293"/>
    </location>
</feature>
<feature type="region of interest" description="Disordered" evidence="1">
    <location>
        <begin position="140"/>
        <end position="180"/>
    </location>
</feature>
<feature type="compositionally biased region" description="Low complexity" evidence="1">
    <location>
        <begin position="284"/>
        <end position="293"/>
    </location>
</feature>
<reference evidence="2" key="1">
    <citation type="submission" date="2022-07" db="EMBL/GenBank/DDBJ databases">
        <title>Phylogenomic reconstructions and comparative analyses of Kickxellomycotina fungi.</title>
        <authorList>
            <person name="Reynolds N.K."/>
            <person name="Stajich J.E."/>
            <person name="Barry K."/>
            <person name="Grigoriev I.V."/>
            <person name="Crous P."/>
            <person name="Smith M.E."/>
        </authorList>
    </citation>
    <scope>NUCLEOTIDE SEQUENCE</scope>
    <source>
        <strain evidence="2">NRRL 3115</strain>
    </source>
</reference>
<comment type="caution">
    <text evidence="2">The sequence shown here is derived from an EMBL/GenBank/DDBJ whole genome shotgun (WGS) entry which is preliminary data.</text>
</comment>
<proteinExistence type="predicted"/>
<accession>A0A9W8G8Y9</accession>
<gene>
    <name evidence="2" type="ORF">GGI25_002305</name>
</gene>
<protein>
    <submittedName>
        <fullName evidence="2">Uncharacterized protein</fullName>
    </submittedName>
</protein>
<dbReference type="OrthoDB" id="5542138at2759"/>
<dbReference type="EMBL" id="JANBTW010000020">
    <property type="protein sequence ID" value="KAJ2678511.1"/>
    <property type="molecule type" value="Genomic_DNA"/>
</dbReference>
<evidence type="ECO:0000256" key="1">
    <source>
        <dbReference type="SAM" id="MobiDB-lite"/>
    </source>
</evidence>